<proteinExistence type="predicted"/>
<organism evidence="1 2">
    <name type="scientific">Photorhabdus khanii</name>
    <dbReference type="NCBI Taxonomy" id="1004150"/>
    <lineage>
        <taxon>Bacteria</taxon>
        <taxon>Pseudomonadati</taxon>
        <taxon>Pseudomonadota</taxon>
        <taxon>Gammaproteobacteria</taxon>
        <taxon>Enterobacterales</taxon>
        <taxon>Morganellaceae</taxon>
        <taxon>Photorhabdus</taxon>
    </lineage>
</organism>
<dbReference type="RefSeq" id="WP_152963893.1">
    <property type="nucleotide sequence ID" value="NZ_CAWOZU010000003.1"/>
</dbReference>
<comment type="caution">
    <text evidence="1">The sequence shown here is derived from an EMBL/GenBank/DDBJ whole genome shotgun (WGS) entry which is preliminary data.</text>
</comment>
<protein>
    <recommendedName>
        <fullName evidence="3">DUF1419 domain-containing protein</fullName>
    </recommendedName>
</protein>
<sequence length="124" mass="14750">MYQMMVSAPAEQRMSWDAETEHEYWLAREKAAVAVPEEIDVTVFHEAFGRMYPMTGRIYPMNWQSDGQDTETFMMEEMYCGNVTEIFTRIGARYFRMRDYSYLSHVQIVERVKEAMKQEGNTKM</sequence>
<name>A0A7C9GRG4_9GAMM</name>
<dbReference type="AlphaFoldDB" id="A0A7C9GRG4"/>
<accession>A0A7C9GRG4</accession>
<evidence type="ECO:0000313" key="2">
    <source>
        <dbReference type="Proteomes" id="UP000481739"/>
    </source>
</evidence>
<evidence type="ECO:0000313" key="1">
    <source>
        <dbReference type="EMBL" id="MQL50079.1"/>
    </source>
</evidence>
<gene>
    <name evidence="1" type="ORF">GEA64_19845</name>
</gene>
<dbReference type="EMBL" id="WHZZ01000012">
    <property type="protein sequence ID" value="MQL50079.1"/>
    <property type="molecule type" value="Genomic_DNA"/>
</dbReference>
<evidence type="ECO:0008006" key="3">
    <source>
        <dbReference type="Google" id="ProtNLM"/>
    </source>
</evidence>
<dbReference type="Proteomes" id="UP000481739">
    <property type="component" value="Unassembled WGS sequence"/>
</dbReference>
<reference evidence="1 2" key="1">
    <citation type="journal article" date="2019" name="Nature">
        <title>A new antibiotic selectively kills Gram-negative pathogens.</title>
        <authorList>
            <person name="Imai Y."/>
            <person name="Meyer K.J."/>
            <person name="Iinishi A."/>
            <person name="Favre-Godal Q."/>
            <person name="Green R."/>
            <person name="Manuse S."/>
            <person name="Caboni M."/>
            <person name="Mori M."/>
            <person name="Niles S."/>
            <person name="Ghiglieri M."/>
            <person name="Honrao C."/>
            <person name="Ma X."/>
            <person name="Guo J.J."/>
            <person name="Makriyannis A."/>
            <person name="Linares-Otoya L."/>
            <person name="Boehringer N."/>
            <person name="Wuisan Z.G."/>
            <person name="Kaur H."/>
            <person name="Wu R."/>
            <person name="Mateus A."/>
            <person name="Typas A."/>
            <person name="Savitski M.M."/>
            <person name="Espinoza J.L."/>
            <person name="O'Rourke A."/>
            <person name="Nelson K.E."/>
            <person name="Hiller S."/>
            <person name="Noinaj N."/>
            <person name="Schaeberle T.F."/>
            <person name="D'Onofrio A."/>
            <person name="Lewis K."/>
        </authorList>
    </citation>
    <scope>NUCLEOTIDE SEQUENCE [LARGE SCALE GENOMIC DNA]</scope>
    <source>
        <strain evidence="1 2">HGB 1456</strain>
    </source>
</reference>